<feature type="compositionally biased region" description="Basic and acidic residues" evidence="7">
    <location>
        <begin position="391"/>
        <end position="404"/>
    </location>
</feature>
<reference evidence="8" key="1">
    <citation type="submission" date="2021-03" db="EMBL/GenBank/DDBJ databases">
        <authorList>
            <person name="Tagirdzhanova G."/>
        </authorList>
    </citation>
    <scope>NUCLEOTIDE SEQUENCE</scope>
</reference>
<dbReference type="Proteomes" id="UP000664169">
    <property type="component" value="Unassembled WGS sequence"/>
</dbReference>
<organism evidence="8 9">
    <name type="scientific">Gomphillus americanus</name>
    <dbReference type="NCBI Taxonomy" id="1940652"/>
    <lineage>
        <taxon>Eukaryota</taxon>
        <taxon>Fungi</taxon>
        <taxon>Dikarya</taxon>
        <taxon>Ascomycota</taxon>
        <taxon>Pezizomycotina</taxon>
        <taxon>Lecanoromycetes</taxon>
        <taxon>OSLEUM clade</taxon>
        <taxon>Ostropomycetidae</taxon>
        <taxon>Ostropales</taxon>
        <taxon>Graphidaceae</taxon>
        <taxon>Gomphilloideae</taxon>
        <taxon>Gomphillus</taxon>
    </lineage>
</organism>
<feature type="region of interest" description="Disordered" evidence="7">
    <location>
        <begin position="1"/>
        <end position="79"/>
    </location>
</feature>
<dbReference type="PANTHER" id="PTHR13011">
    <property type="entry name" value="TFIIF-ALPHA"/>
    <property type="match status" value="1"/>
</dbReference>
<dbReference type="SUPFAM" id="SSF50916">
    <property type="entry name" value="Rap30/74 interaction domains"/>
    <property type="match status" value="1"/>
</dbReference>
<feature type="compositionally biased region" description="Acidic residues" evidence="7">
    <location>
        <begin position="371"/>
        <end position="390"/>
    </location>
</feature>
<feature type="compositionally biased region" description="Acidic residues" evidence="7">
    <location>
        <begin position="455"/>
        <end position="466"/>
    </location>
</feature>
<evidence type="ECO:0000256" key="5">
    <source>
        <dbReference type="ARBA" id="ARBA00023163"/>
    </source>
</evidence>
<comment type="similarity">
    <text evidence="2">Belongs to the TFIIF alpha subunit family.</text>
</comment>
<dbReference type="OrthoDB" id="76676at2759"/>
<sequence length="698" mass="77899">MNQPSPMVVTPGTTPGGTPSGFTPNGATQPKARKPSKPVDPFMRRKPPSRRREPSPDNRIRRGKPVHERGEFFRVQDGATSSALVSVNAAIPIVDSSSGILTSGFTTAAPGNYKDYPVIMTKRQLQEKLRFHAARFVAKHNVDPSNESEWTRPVRLHRRDSRAPLPGQKQEEPDAKDVQLEEEREKLHQLRDQRQAQRAAEMSEIAPSLTGIQPKKFGKDQKKFVEVRRKDDTEAKRAASQLSYEEALPWHFEDDENKQIWVGTYEAALSEAYAQFCFRGDKVYLAPMEKWYKFTQQRTFKSQEELEASEARRSSKDPKFLREWAEKQEVIKAENRLRESGSKLWQVGGKRTSNFKTGAAIKVDREDADELDFDEDIADDEEDPVYEGDVEEAKETQKRIKKDQLNANIFDMKDEGSYDEEEQEAAREKELRKEFGKATNKLLIKQENNRLYASDSDETDSEEEQDPDTKKTDSENVESEKQKNASGISSKGTNTPSGRKEKHHGKSSQDQSEASGNESSRRKHKRNGIGSNLGSGMNTPNGATPRSLSPGPNAGGLKPPQKKLGPNRPNDLKRARATGAGSGSDGEGAGSGGEMSDGSRKRVKLKGSGPGSQDASPGGSRAASPARDVISQTAKSPVTLPTIEQLKKSIPESGLTMKEFLEMWKQYTGPENKERFMKLMRGAVRLDKREEKSWVVPA</sequence>
<evidence type="ECO:0000256" key="6">
    <source>
        <dbReference type="ARBA" id="ARBA00023242"/>
    </source>
</evidence>
<dbReference type="InterPro" id="IPR011039">
    <property type="entry name" value="TFIIF_interaction"/>
</dbReference>
<feature type="compositionally biased region" description="Low complexity" evidence="7">
    <location>
        <begin position="1"/>
        <end position="13"/>
    </location>
</feature>
<feature type="compositionally biased region" description="Polar residues" evidence="7">
    <location>
        <begin position="508"/>
        <end position="518"/>
    </location>
</feature>
<feature type="compositionally biased region" description="Basic and acidic residues" evidence="7">
    <location>
        <begin position="50"/>
        <end position="74"/>
    </location>
</feature>
<feature type="compositionally biased region" description="Basic and acidic residues" evidence="7">
    <location>
        <begin position="169"/>
        <end position="179"/>
    </location>
</feature>
<evidence type="ECO:0000313" key="8">
    <source>
        <dbReference type="EMBL" id="CAF9915871.1"/>
    </source>
</evidence>
<evidence type="ECO:0008006" key="10">
    <source>
        <dbReference type="Google" id="ProtNLM"/>
    </source>
</evidence>
<feature type="region of interest" description="Disordered" evidence="7">
    <location>
        <begin position="371"/>
        <end position="636"/>
    </location>
</feature>
<evidence type="ECO:0000256" key="3">
    <source>
        <dbReference type="ARBA" id="ARBA00023015"/>
    </source>
</evidence>
<name>A0A8H3F0A3_9LECA</name>
<proteinExistence type="inferred from homology"/>
<dbReference type="GO" id="GO:0005674">
    <property type="term" value="C:transcription factor TFIIF complex"/>
    <property type="evidence" value="ECO:0007669"/>
    <property type="project" value="TreeGrafter"/>
</dbReference>
<feature type="compositionally biased region" description="Polar residues" evidence="7">
    <location>
        <begin position="484"/>
        <end position="497"/>
    </location>
</feature>
<comment type="subcellular location">
    <subcellularLocation>
        <location evidence="1">Nucleus</location>
    </subcellularLocation>
</comment>
<evidence type="ECO:0000256" key="1">
    <source>
        <dbReference type="ARBA" id="ARBA00004123"/>
    </source>
</evidence>
<evidence type="ECO:0000313" key="9">
    <source>
        <dbReference type="Proteomes" id="UP000664169"/>
    </source>
</evidence>
<dbReference type="PANTHER" id="PTHR13011:SF0">
    <property type="entry name" value="GENERAL TRANSCRIPTION FACTOR IIF SUBUNIT 1"/>
    <property type="match status" value="1"/>
</dbReference>
<dbReference type="GO" id="GO:0001096">
    <property type="term" value="F:TFIIF-class transcription factor complex binding"/>
    <property type="evidence" value="ECO:0007669"/>
    <property type="project" value="TreeGrafter"/>
</dbReference>
<accession>A0A8H3F0A3</accession>
<dbReference type="GO" id="GO:0003677">
    <property type="term" value="F:DNA binding"/>
    <property type="evidence" value="ECO:0007669"/>
    <property type="project" value="UniProtKB-KW"/>
</dbReference>
<comment type="caution">
    <text evidence="8">The sequence shown here is derived from an EMBL/GenBank/DDBJ whole genome shotgun (WGS) entry which is preliminary data.</text>
</comment>
<keyword evidence="4" id="KW-0238">DNA-binding</keyword>
<keyword evidence="9" id="KW-1185">Reference proteome</keyword>
<evidence type="ECO:0000256" key="2">
    <source>
        <dbReference type="ARBA" id="ARBA00005249"/>
    </source>
</evidence>
<feature type="compositionally biased region" description="Low complexity" evidence="7">
    <location>
        <begin position="615"/>
        <end position="627"/>
    </location>
</feature>
<feature type="compositionally biased region" description="Polar residues" evidence="7">
    <location>
        <begin position="529"/>
        <end position="547"/>
    </location>
</feature>
<keyword evidence="6" id="KW-0539">Nucleus</keyword>
<dbReference type="GO" id="GO:0032968">
    <property type="term" value="P:positive regulation of transcription elongation by RNA polymerase II"/>
    <property type="evidence" value="ECO:0007669"/>
    <property type="project" value="InterPro"/>
</dbReference>
<protein>
    <recommendedName>
        <fullName evidence="10">Transcription initiation factor IIF subunit alpha</fullName>
    </recommendedName>
</protein>
<dbReference type="GO" id="GO:0016251">
    <property type="term" value="F:RNA polymerase II general transcription initiation factor activity"/>
    <property type="evidence" value="ECO:0007669"/>
    <property type="project" value="TreeGrafter"/>
</dbReference>
<dbReference type="GO" id="GO:0006367">
    <property type="term" value="P:transcription initiation at RNA polymerase II promoter"/>
    <property type="evidence" value="ECO:0007669"/>
    <property type="project" value="InterPro"/>
</dbReference>
<evidence type="ECO:0000256" key="4">
    <source>
        <dbReference type="ARBA" id="ARBA00023125"/>
    </source>
</evidence>
<keyword evidence="5" id="KW-0804">Transcription</keyword>
<feature type="compositionally biased region" description="Basic and acidic residues" evidence="7">
    <location>
        <begin position="424"/>
        <end position="436"/>
    </location>
</feature>
<dbReference type="AlphaFoldDB" id="A0A8H3F0A3"/>
<dbReference type="InterPro" id="IPR008851">
    <property type="entry name" value="TFIIF-alpha"/>
</dbReference>
<keyword evidence="3" id="KW-0805">Transcription regulation</keyword>
<feature type="region of interest" description="Disordered" evidence="7">
    <location>
        <begin position="143"/>
        <end position="179"/>
    </location>
</feature>
<dbReference type="EMBL" id="CAJPDQ010000010">
    <property type="protein sequence ID" value="CAF9915871.1"/>
    <property type="molecule type" value="Genomic_DNA"/>
</dbReference>
<evidence type="ECO:0000256" key="7">
    <source>
        <dbReference type="SAM" id="MobiDB-lite"/>
    </source>
</evidence>
<gene>
    <name evidence="8" type="ORF">GOMPHAMPRED_000876</name>
</gene>
<feature type="compositionally biased region" description="Gly residues" evidence="7">
    <location>
        <begin position="580"/>
        <end position="595"/>
    </location>
</feature>
<feature type="compositionally biased region" description="Basic and acidic residues" evidence="7">
    <location>
        <begin position="467"/>
        <end position="483"/>
    </location>
</feature>